<comment type="similarity">
    <text evidence="2">Belongs to the glycosyltransferase 2 family.</text>
</comment>
<dbReference type="GO" id="GO:0019187">
    <property type="term" value="F:beta-1,4-mannosyltransferase activity"/>
    <property type="evidence" value="ECO:0007669"/>
    <property type="project" value="InterPro"/>
</dbReference>
<keyword evidence="4" id="KW-0808">Transferase</keyword>
<dbReference type="InterPro" id="IPR027389">
    <property type="entry name" value="B_mannosylTrfase_Bre-3/Egh"/>
</dbReference>
<dbReference type="SUPFAM" id="SSF53448">
    <property type="entry name" value="Nucleotide-diphospho-sugar transferases"/>
    <property type="match status" value="1"/>
</dbReference>
<dbReference type="Proteomes" id="UP001177023">
    <property type="component" value="Unassembled WGS sequence"/>
</dbReference>
<protein>
    <recommendedName>
        <fullName evidence="5">Beta-1,4-mannosyltransferase bre-3</fullName>
    </recommendedName>
    <alternativeName>
        <fullName evidence="6">Bacillus thuringiensis toxin-resistant protein 3</fullName>
    </alternativeName>
</protein>
<keyword evidence="8" id="KW-0812">Transmembrane</keyword>
<dbReference type="AlphaFoldDB" id="A0AA36GAK6"/>
<evidence type="ECO:0000256" key="3">
    <source>
        <dbReference type="ARBA" id="ARBA00022676"/>
    </source>
</evidence>
<keyword evidence="7" id="KW-0978">Insecticide resistance</keyword>
<evidence type="ECO:0000256" key="4">
    <source>
        <dbReference type="ARBA" id="ARBA00022679"/>
    </source>
</evidence>
<dbReference type="EMBL" id="CATQJA010002654">
    <property type="protein sequence ID" value="CAJ0578570.1"/>
    <property type="molecule type" value="Genomic_DNA"/>
</dbReference>
<accession>A0AA36GAK6</accession>
<sequence length="458" mass="52271">MSCELKHALHCVCLTGWVLGFAFFCGAFTPDPTPIQPIEQYGYIWTAVLYLLRLTSLLVLPQCIFNLLGLLVFNAFREKIHLKAAPLLSPFVCFRVVTRGDYPLMVKDNIETNMKKCYDAGMENFIFEVVTDKPINLPSMPRVREVVVPSTYKTKSGAKYKARALQYCLEEDVNILQENDWIVHLDEETLLTQNAICGILNFCEDGRHQFGQGVITYANGDVVNWFTTLADSFRVADDMGKLRFQFKAFHKPLFGWKGSYVVTQVAAERKVSYDHGMEGSIAEDCFFSMVAMQHGYSFDFIDGEMHEKSPFTMFDFLQQRKRWLQGILLTVHSKVIPMKHKILLAMSLYAWAAMPITSLQIFICPLFPLPKFLPIDFALTFVGAVNLYMYIFGVVKSCAHKYRRSLLRLAVYLIGALVTIPFNIVIENTAVVLGMFGEKNKFFVVDKSMKELRSLQNV</sequence>
<feature type="transmembrane region" description="Helical" evidence="8">
    <location>
        <begin position="49"/>
        <end position="73"/>
    </location>
</feature>
<feature type="non-terminal residue" evidence="10">
    <location>
        <position position="1"/>
    </location>
</feature>
<dbReference type="InterPro" id="IPR029044">
    <property type="entry name" value="Nucleotide-diphossugar_trans"/>
</dbReference>
<dbReference type="GO" id="GO:0005737">
    <property type="term" value="C:cytoplasm"/>
    <property type="evidence" value="ECO:0007669"/>
    <property type="project" value="TreeGrafter"/>
</dbReference>
<keyword evidence="3" id="KW-0328">Glycosyltransferase</keyword>
<comment type="caution">
    <text evidence="10">The sequence shown here is derived from an EMBL/GenBank/DDBJ whole genome shotgun (WGS) entry which is preliminary data.</text>
</comment>
<keyword evidence="8" id="KW-1133">Transmembrane helix</keyword>
<dbReference type="PANTHER" id="PTHR16779">
    <property type="entry name" value="BETA-1,4-MANNOSYLTRANSFERASE EGH"/>
    <property type="match status" value="1"/>
</dbReference>
<dbReference type="FunFam" id="3.90.550.10:FF:000175">
    <property type="entry name" value="Beta-1,4-mannosyltransferase bre-3"/>
    <property type="match status" value="1"/>
</dbReference>
<proteinExistence type="inferred from homology"/>
<feature type="domain" description="Glycosyltransferase 2-like" evidence="9">
    <location>
        <begin position="181"/>
        <end position="391"/>
    </location>
</feature>
<feature type="transmembrane region" description="Helical" evidence="8">
    <location>
        <begin position="406"/>
        <end position="426"/>
    </location>
</feature>
<evidence type="ECO:0000313" key="11">
    <source>
        <dbReference type="Proteomes" id="UP001177023"/>
    </source>
</evidence>
<reference evidence="10" key="1">
    <citation type="submission" date="2023-06" db="EMBL/GenBank/DDBJ databases">
        <authorList>
            <person name="Delattre M."/>
        </authorList>
    </citation>
    <scope>NUCLEOTIDE SEQUENCE</scope>
    <source>
        <strain evidence="10">AF72</strain>
    </source>
</reference>
<comment type="pathway">
    <text evidence="1">Protein modification; protein glycosylation.</text>
</comment>
<feature type="transmembrane region" description="Helical" evidence="8">
    <location>
        <begin position="342"/>
        <end position="363"/>
    </location>
</feature>
<evidence type="ECO:0000256" key="2">
    <source>
        <dbReference type="ARBA" id="ARBA00006739"/>
    </source>
</evidence>
<keyword evidence="8" id="KW-0472">Membrane</keyword>
<keyword evidence="11" id="KW-1185">Reference proteome</keyword>
<dbReference type="Gene3D" id="3.90.550.10">
    <property type="entry name" value="Spore Coat Polysaccharide Biosynthesis Protein SpsA, Chain A"/>
    <property type="match status" value="1"/>
</dbReference>
<dbReference type="Pfam" id="PF13632">
    <property type="entry name" value="Glyco_trans_2_3"/>
    <property type="match status" value="1"/>
</dbReference>
<organism evidence="10 11">
    <name type="scientific">Mesorhabditis spiculigera</name>
    <dbReference type="NCBI Taxonomy" id="96644"/>
    <lineage>
        <taxon>Eukaryota</taxon>
        <taxon>Metazoa</taxon>
        <taxon>Ecdysozoa</taxon>
        <taxon>Nematoda</taxon>
        <taxon>Chromadorea</taxon>
        <taxon>Rhabditida</taxon>
        <taxon>Rhabditina</taxon>
        <taxon>Rhabditomorpha</taxon>
        <taxon>Rhabditoidea</taxon>
        <taxon>Rhabditidae</taxon>
        <taxon>Mesorhabditinae</taxon>
        <taxon>Mesorhabditis</taxon>
    </lineage>
</organism>
<evidence type="ECO:0000313" key="10">
    <source>
        <dbReference type="EMBL" id="CAJ0578570.1"/>
    </source>
</evidence>
<dbReference type="PANTHER" id="PTHR16779:SF1">
    <property type="entry name" value="BETA-1,4-MANNOSYLTRANSFERASE EGH"/>
    <property type="match status" value="1"/>
</dbReference>
<dbReference type="InterPro" id="IPR001173">
    <property type="entry name" value="Glyco_trans_2-like"/>
</dbReference>
<evidence type="ECO:0000256" key="5">
    <source>
        <dbReference type="ARBA" id="ARBA00071758"/>
    </source>
</evidence>
<evidence type="ECO:0000259" key="9">
    <source>
        <dbReference type="Pfam" id="PF13632"/>
    </source>
</evidence>
<gene>
    <name evidence="10" type="ORF">MSPICULIGERA_LOCUS16818</name>
</gene>
<evidence type="ECO:0000256" key="1">
    <source>
        <dbReference type="ARBA" id="ARBA00004922"/>
    </source>
</evidence>
<feature type="transmembrane region" description="Helical" evidence="8">
    <location>
        <begin position="7"/>
        <end position="29"/>
    </location>
</feature>
<name>A0AA36GAK6_9BILA</name>
<evidence type="ECO:0000256" key="7">
    <source>
        <dbReference type="ARBA" id="ARBA00084120"/>
    </source>
</evidence>
<evidence type="ECO:0000256" key="6">
    <source>
        <dbReference type="ARBA" id="ARBA00077352"/>
    </source>
</evidence>
<feature type="transmembrane region" description="Helical" evidence="8">
    <location>
        <begin position="375"/>
        <end position="394"/>
    </location>
</feature>
<evidence type="ECO:0000256" key="8">
    <source>
        <dbReference type="SAM" id="Phobius"/>
    </source>
</evidence>